<dbReference type="AlphaFoldDB" id="A0AAN7AIA7"/>
<reference evidence="1" key="1">
    <citation type="journal article" date="2023" name="Mol. Phylogenet. Evol.">
        <title>Genome-scale phylogeny and comparative genomics of the fungal order Sordariales.</title>
        <authorList>
            <person name="Hensen N."/>
            <person name="Bonometti L."/>
            <person name="Westerberg I."/>
            <person name="Brannstrom I.O."/>
            <person name="Guillou S."/>
            <person name="Cros-Aarteil S."/>
            <person name="Calhoun S."/>
            <person name="Haridas S."/>
            <person name="Kuo A."/>
            <person name="Mondo S."/>
            <person name="Pangilinan J."/>
            <person name="Riley R."/>
            <person name="LaButti K."/>
            <person name="Andreopoulos B."/>
            <person name="Lipzen A."/>
            <person name="Chen C."/>
            <person name="Yan M."/>
            <person name="Daum C."/>
            <person name="Ng V."/>
            <person name="Clum A."/>
            <person name="Steindorff A."/>
            <person name="Ohm R.A."/>
            <person name="Martin F."/>
            <person name="Silar P."/>
            <person name="Natvig D.O."/>
            <person name="Lalanne C."/>
            <person name="Gautier V."/>
            <person name="Ament-Velasquez S.L."/>
            <person name="Kruys A."/>
            <person name="Hutchinson M.I."/>
            <person name="Powell A.J."/>
            <person name="Barry K."/>
            <person name="Miller A.N."/>
            <person name="Grigoriev I.V."/>
            <person name="Debuchy R."/>
            <person name="Gladieux P."/>
            <person name="Hiltunen Thoren M."/>
            <person name="Johannesson H."/>
        </authorList>
    </citation>
    <scope>NUCLEOTIDE SEQUENCE</scope>
    <source>
        <strain evidence="1">PSN309</strain>
    </source>
</reference>
<organism evidence="1 2">
    <name type="scientific">Podospora australis</name>
    <dbReference type="NCBI Taxonomy" id="1536484"/>
    <lineage>
        <taxon>Eukaryota</taxon>
        <taxon>Fungi</taxon>
        <taxon>Dikarya</taxon>
        <taxon>Ascomycota</taxon>
        <taxon>Pezizomycotina</taxon>
        <taxon>Sordariomycetes</taxon>
        <taxon>Sordariomycetidae</taxon>
        <taxon>Sordariales</taxon>
        <taxon>Podosporaceae</taxon>
        <taxon>Podospora</taxon>
    </lineage>
</organism>
<keyword evidence="2" id="KW-1185">Reference proteome</keyword>
<gene>
    <name evidence="1" type="ORF">QBC35DRAFT_256176</name>
</gene>
<evidence type="ECO:0000313" key="2">
    <source>
        <dbReference type="Proteomes" id="UP001302126"/>
    </source>
</evidence>
<dbReference type="Proteomes" id="UP001302126">
    <property type="component" value="Unassembled WGS sequence"/>
</dbReference>
<accession>A0AAN7AIA7</accession>
<sequence length="239" mass="27356">MTRTPSWLRFLRYIYPWQHSHASASLHPRMEASVDTTPFVSGTREVIIQRRPEDGGPKRLVITAEEWNMVERYNFQGPVGFYYNPDDPEKPEAYTAIGDRDGGLYFQQPDRFQGDEDQDSPPAYEWARVASLPTPVVVKSTWPSLFAAQCEMSQLLETQKYINTRLKELDTSVRTVLQHVNQRSPHFMDQYILAQVVGTTFAAGICEENGPDDEQSVATEDADNYKSDLVKICSLREAW</sequence>
<dbReference type="EMBL" id="MU864417">
    <property type="protein sequence ID" value="KAK4186700.1"/>
    <property type="molecule type" value="Genomic_DNA"/>
</dbReference>
<protein>
    <submittedName>
        <fullName evidence="1">Uncharacterized protein</fullName>
    </submittedName>
</protein>
<comment type="caution">
    <text evidence="1">The sequence shown here is derived from an EMBL/GenBank/DDBJ whole genome shotgun (WGS) entry which is preliminary data.</text>
</comment>
<reference evidence="1" key="2">
    <citation type="submission" date="2023-05" db="EMBL/GenBank/DDBJ databases">
        <authorList>
            <consortium name="Lawrence Berkeley National Laboratory"/>
            <person name="Steindorff A."/>
            <person name="Hensen N."/>
            <person name="Bonometti L."/>
            <person name="Westerberg I."/>
            <person name="Brannstrom I.O."/>
            <person name="Guillou S."/>
            <person name="Cros-Aarteil S."/>
            <person name="Calhoun S."/>
            <person name="Haridas S."/>
            <person name="Kuo A."/>
            <person name="Mondo S."/>
            <person name="Pangilinan J."/>
            <person name="Riley R."/>
            <person name="Labutti K."/>
            <person name="Andreopoulos B."/>
            <person name="Lipzen A."/>
            <person name="Chen C."/>
            <person name="Yanf M."/>
            <person name="Daum C."/>
            <person name="Ng V."/>
            <person name="Clum A."/>
            <person name="Ohm R."/>
            <person name="Martin F."/>
            <person name="Silar P."/>
            <person name="Natvig D."/>
            <person name="Lalanne C."/>
            <person name="Gautier V."/>
            <person name="Ament-Velasquez S.L."/>
            <person name="Kruys A."/>
            <person name="Hutchinson M.I."/>
            <person name="Powell A.J."/>
            <person name="Barry K."/>
            <person name="Miller A.N."/>
            <person name="Grigoriev I.V."/>
            <person name="Debuchy R."/>
            <person name="Gladieux P."/>
            <person name="Thoren M.H."/>
            <person name="Johannesson H."/>
        </authorList>
    </citation>
    <scope>NUCLEOTIDE SEQUENCE</scope>
    <source>
        <strain evidence="1">PSN309</strain>
    </source>
</reference>
<name>A0AAN7AIA7_9PEZI</name>
<proteinExistence type="predicted"/>
<evidence type="ECO:0000313" key="1">
    <source>
        <dbReference type="EMBL" id="KAK4186700.1"/>
    </source>
</evidence>